<feature type="region of interest" description="Disordered" evidence="1">
    <location>
        <begin position="315"/>
        <end position="353"/>
    </location>
</feature>
<evidence type="ECO:0000313" key="2">
    <source>
        <dbReference type="EMBL" id="GAN54970.1"/>
    </source>
</evidence>
<protein>
    <submittedName>
        <fullName evidence="2">Uncharacterized protein</fullName>
    </submittedName>
</protein>
<gene>
    <name evidence="2" type="ORF">Tasa_035_005</name>
</gene>
<proteinExistence type="predicted"/>
<dbReference type="OrthoDB" id="7225099at2"/>
<name>A0A0D6MNI0_9PROT</name>
<reference evidence="2 3" key="1">
    <citation type="submission" date="2012-10" db="EMBL/GenBank/DDBJ databases">
        <title>Genome sequencing of Tanticharoenia sakaeratensis NBRC 103193.</title>
        <authorList>
            <person name="Azuma Y."/>
            <person name="Hadano H."/>
            <person name="Hirakawa H."/>
            <person name="Matsushita K."/>
        </authorList>
    </citation>
    <scope>NUCLEOTIDE SEQUENCE [LARGE SCALE GENOMIC DNA]</scope>
    <source>
        <strain evidence="2 3">NBRC 103193</strain>
    </source>
</reference>
<feature type="compositionally biased region" description="Low complexity" evidence="1">
    <location>
        <begin position="123"/>
        <end position="166"/>
    </location>
</feature>
<feature type="compositionally biased region" description="Low complexity" evidence="1">
    <location>
        <begin position="16"/>
        <end position="27"/>
    </location>
</feature>
<evidence type="ECO:0000313" key="3">
    <source>
        <dbReference type="Proteomes" id="UP000032679"/>
    </source>
</evidence>
<dbReference type="RefSeq" id="WP_048849730.1">
    <property type="nucleotide sequence ID" value="NZ_BALE01000035.1"/>
</dbReference>
<organism evidence="2 3">
    <name type="scientific">Tanticharoenia sakaeratensis NBRC 103193</name>
    <dbReference type="NCBI Taxonomy" id="1231623"/>
    <lineage>
        <taxon>Bacteria</taxon>
        <taxon>Pseudomonadati</taxon>
        <taxon>Pseudomonadota</taxon>
        <taxon>Alphaproteobacteria</taxon>
        <taxon>Acetobacterales</taxon>
        <taxon>Acetobacteraceae</taxon>
        <taxon>Tanticharoenia</taxon>
    </lineage>
</organism>
<sequence length="353" mass="35062">MTDVSDSTMYLDPLGSSSLQTGASSSSVTGIGTGQDSGDGELSELAALFEALLQAIENQKTSGQDQSGGGSTPDITVPGSTPSASAPTDTTAAAAPAASSAAGDPTSAPQASGTIAETPVDKTTSASTTPADTTSTPASTSTSAASSGTPTQSDTATSTTSAGSGPNDTVITNTSTHDEKIGEFLNGGSTTTPSAEIDLKPGQTGDLRYENGQGGFDAEADSSGNYQPTASRLEFYADSNGVNNDDVSDIDGDNAAIAVNDGHGRSAGETKSIAADAPSDIVTKDSGGLPTIAGWYDGSTQSMQDGGAYMENQLGGTGSVYIHPDDDRNGAGENPMTMAQDSSQTYHATFGNA</sequence>
<feature type="region of interest" description="Disordered" evidence="1">
    <location>
        <begin position="58"/>
        <end position="227"/>
    </location>
</feature>
<evidence type="ECO:0000256" key="1">
    <source>
        <dbReference type="SAM" id="MobiDB-lite"/>
    </source>
</evidence>
<dbReference type="EMBL" id="BALE01000035">
    <property type="protein sequence ID" value="GAN54970.1"/>
    <property type="molecule type" value="Genomic_DNA"/>
</dbReference>
<comment type="caution">
    <text evidence="2">The sequence shown here is derived from an EMBL/GenBank/DDBJ whole genome shotgun (WGS) entry which is preliminary data.</text>
</comment>
<feature type="region of interest" description="Disordered" evidence="1">
    <location>
        <begin position="1"/>
        <end position="42"/>
    </location>
</feature>
<dbReference type="AlphaFoldDB" id="A0A0D6MNI0"/>
<feature type="compositionally biased region" description="Low complexity" evidence="1">
    <location>
        <begin position="78"/>
        <end position="109"/>
    </location>
</feature>
<accession>A0A0D6MNI0</accession>
<keyword evidence="3" id="KW-1185">Reference proteome</keyword>
<dbReference type="Proteomes" id="UP000032679">
    <property type="component" value="Unassembled WGS sequence"/>
</dbReference>
<feature type="compositionally biased region" description="Polar residues" evidence="1">
    <location>
        <begin position="337"/>
        <end position="353"/>
    </location>
</feature>
<feature type="region of interest" description="Disordered" evidence="1">
    <location>
        <begin position="260"/>
        <end position="286"/>
    </location>
</feature>